<sequence length="69" mass="7866">MQNFLVSIDNDDVILCEEGLCDMNCTSSCSKEFCQLANIILNEENLMLPKDPMEARNLYLSLINHIDNL</sequence>
<proteinExistence type="predicted"/>
<reference evidence="1" key="1">
    <citation type="journal article" date="2023" name="G3 (Bethesda)">
        <title>Whole genome assembly and annotation of the endangered Caribbean coral Acropora cervicornis.</title>
        <authorList>
            <person name="Selwyn J.D."/>
            <person name="Vollmer S.V."/>
        </authorList>
    </citation>
    <scope>NUCLEOTIDE SEQUENCE</scope>
    <source>
        <strain evidence="1">K2</strain>
    </source>
</reference>
<keyword evidence="2" id="KW-1185">Reference proteome</keyword>
<dbReference type="EMBL" id="JARQWQ010000028">
    <property type="protein sequence ID" value="KAK2562625.1"/>
    <property type="molecule type" value="Genomic_DNA"/>
</dbReference>
<accession>A0AAD9V6K7</accession>
<dbReference type="AlphaFoldDB" id="A0AAD9V6K7"/>
<protein>
    <submittedName>
        <fullName evidence="1">Uncharacterized protein</fullName>
    </submittedName>
</protein>
<name>A0AAD9V6K7_ACRCE</name>
<reference evidence="1" key="2">
    <citation type="journal article" date="2023" name="Science">
        <title>Genomic signatures of disease resistance in endangered staghorn corals.</title>
        <authorList>
            <person name="Vollmer S.V."/>
            <person name="Selwyn J.D."/>
            <person name="Despard B.A."/>
            <person name="Roesel C.L."/>
        </authorList>
    </citation>
    <scope>NUCLEOTIDE SEQUENCE</scope>
    <source>
        <strain evidence="1">K2</strain>
    </source>
</reference>
<dbReference type="Proteomes" id="UP001249851">
    <property type="component" value="Unassembled WGS sequence"/>
</dbReference>
<evidence type="ECO:0000313" key="1">
    <source>
        <dbReference type="EMBL" id="KAK2562625.1"/>
    </source>
</evidence>
<gene>
    <name evidence="1" type="ORF">P5673_014313</name>
</gene>
<evidence type="ECO:0000313" key="2">
    <source>
        <dbReference type="Proteomes" id="UP001249851"/>
    </source>
</evidence>
<comment type="caution">
    <text evidence="1">The sequence shown here is derived from an EMBL/GenBank/DDBJ whole genome shotgun (WGS) entry which is preliminary data.</text>
</comment>
<organism evidence="1 2">
    <name type="scientific">Acropora cervicornis</name>
    <name type="common">Staghorn coral</name>
    <dbReference type="NCBI Taxonomy" id="6130"/>
    <lineage>
        <taxon>Eukaryota</taxon>
        <taxon>Metazoa</taxon>
        <taxon>Cnidaria</taxon>
        <taxon>Anthozoa</taxon>
        <taxon>Hexacorallia</taxon>
        <taxon>Scleractinia</taxon>
        <taxon>Astrocoeniina</taxon>
        <taxon>Acroporidae</taxon>
        <taxon>Acropora</taxon>
    </lineage>
</organism>